<dbReference type="EMBL" id="LNQN01000001">
    <property type="protein sequence ID" value="KSU85753.1"/>
    <property type="molecule type" value="Genomic_DNA"/>
</dbReference>
<protein>
    <submittedName>
        <fullName evidence="1">Uncharacterized protein</fullName>
    </submittedName>
</protein>
<dbReference type="AlphaFoldDB" id="A0A0V8JFQ1"/>
<dbReference type="RefSeq" id="WP_061971049.1">
    <property type="nucleotide sequence ID" value="NZ_FMAV01000001.1"/>
</dbReference>
<gene>
    <name evidence="1" type="ORF">AS030_09720</name>
</gene>
<reference evidence="1 2" key="1">
    <citation type="journal article" date="2014" name="Antonie Van Leeuwenhoek">
        <title>Fictibacillus enclensis sp. nov., isolated from marine sediment.</title>
        <authorList>
            <person name="Dastager S.G."/>
            <person name="Mawlankar R."/>
            <person name="Srinivasan K."/>
            <person name="Tang S.K."/>
            <person name="Lee J.C."/>
            <person name="Ramana V.V."/>
            <person name="Shouche Y.S."/>
        </authorList>
    </citation>
    <scope>NUCLEOTIDE SEQUENCE [LARGE SCALE GENOMIC DNA]</scope>
    <source>
        <strain evidence="1 2">NIO-1003</strain>
    </source>
</reference>
<name>A0A0V8JFQ1_9BACL</name>
<evidence type="ECO:0000313" key="1">
    <source>
        <dbReference type="EMBL" id="KSU85753.1"/>
    </source>
</evidence>
<sequence>MKMRNWLGIVLPAFFAILFFMYLFGKEPVKESIIFFPIDNQVYFTKANTSVHLSGSTPENYTLQWNVASETNQPVYLRQDISLLYGNGVLASTMNKWKQDTKSIEESKKVSGRNERLSQSVSFHYAEIHKNENTYRSAQDMSGQSMYIYQKGASFASFQKPQTQAERTAKTKLDVKTYSYLQKTWNGAKQFYNVTGANYYSVALADLPQYQKKPLPGFTQDQTNKIIGNLWEGLYKNYFLGVKKSNGQKVSPVGSSMPLIMFSKDKTHLMVLFKLKDGEFIQLIQYTR</sequence>
<keyword evidence="2" id="KW-1185">Reference proteome</keyword>
<organism evidence="1 2">
    <name type="scientific">Fictibacillus enclensis</name>
    <dbReference type="NCBI Taxonomy" id="1017270"/>
    <lineage>
        <taxon>Bacteria</taxon>
        <taxon>Bacillati</taxon>
        <taxon>Bacillota</taxon>
        <taxon>Bacilli</taxon>
        <taxon>Bacillales</taxon>
        <taxon>Fictibacillaceae</taxon>
        <taxon>Fictibacillus</taxon>
    </lineage>
</organism>
<dbReference type="Proteomes" id="UP000054099">
    <property type="component" value="Unassembled WGS sequence"/>
</dbReference>
<dbReference type="OrthoDB" id="2959394at2"/>
<comment type="caution">
    <text evidence="1">The sequence shown here is derived from an EMBL/GenBank/DDBJ whole genome shotgun (WGS) entry which is preliminary data.</text>
</comment>
<evidence type="ECO:0000313" key="2">
    <source>
        <dbReference type="Proteomes" id="UP000054099"/>
    </source>
</evidence>
<proteinExistence type="predicted"/>
<accession>A0A0V8JFQ1</accession>